<evidence type="ECO:0000313" key="2">
    <source>
        <dbReference type="Proteomes" id="UP001189624"/>
    </source>
</evidence>
<reference evidence="1" key="1">
    <citation type="submission" date="2023-10" db="EMBL/GenBank/DDBJ databases">
        <authorList>
            <person name="Domelevo Entfellner J.-B."/>
        </authorList>
    </citation>
    <scope>NUCLEOTIDE SEQUENCE</scope>
</reference>
<gene>
    <name evidence="1" type="ORF">AYBTSS11_LOCUS16137</name>
</gene>
<proteinExistence type="predicted"/>
<organism evidence="1 2">
    <name type="scientific">Sphenostylis stenocarpa</name>
    <dbReference type="NCBI Taxonomy" id="92480"/>
    <lineage>
        <taxon>Eukaryota</taxon>
        <taxon>Viridiplantae</taxon>
        <taxon>Streptophyta</taxon>
        <taxon>Embryophyta</taxon>
        <taxon>Tracheophyta</taxon>
        <taxon>Spermatophyta</taxon>
        <taxon>Magnoliopsida</taxon>
        <taxon>eudicotyledons</taxon>
        <taxon>Gunneridae</taxon>
        <taxon>Pentapetalae</taxon>
        <taxon>rosids</taxon>
        <taxon>fabids</taxon>
        <taxon>Fabales</taxon>
        <taxon>Fabaceae</taxon>
        <taxon>Papilionoideae</taxon>
        <taxon>50 kb inversion clade</taxon>
        <taxon>NPAAA clade</taxon>
        <taxon>indigoferoid/millettioid clade</taxon>
        <taxon>Phaseoleae</taxon>
        <taxon>Sphenostylis</taxon>
    </lineage>
</organism>
<name>A0AA86VHP7_9FABA</name>
<protein>
    <submittedName>
        <fullName evidence="1">Uncharacterized protein</fullName>
    </submittedName>
</protein>
<evidence type="ECO:0000313" key="1">
    <source>
        <dbReference type="EMBL" id="CAJ1955460.1"/>
    </source>
</evidence>
<accession>A0AA86VHP7</accession>
<dbReference type="Gramene" id="rna-AYBTSS11_LOCUS16137">
    <property type="protein sequence ID" value="CAJ1955460.1"/>
    <property type="gene ID" value="gene-AYBTSS11_LOCUS16137"/>
</dbReference>
<dbReference type="EMBL" id="OY731402">
    <property type="protein sequence ID" value="CAJ1955460.1"/>
    <property type="molecule type" value="Genomic_DNA"/>
</dbReference>
<dbReference type="AlphaFoldDB" id="A0AA86VHP7"/>
<sequence>MAASQAEEGESGRYEIMKKKKKKMDRLAQKFVWTCEEGKGHSDTQSRTRSFSLSLSSFFLPKNLTEPSQDLSSALVYFVSS</sequence>
<dbReference type="Proteomes" id="UP001189624">
    <property type="component" value="Chromosome 5"/>
</dbReference>
<keyword evidence="2" id="KW-1185">Reference proteome</keyword>